<gene>
    <name evidence="1" type="ORF">CKM354_001019900</name>
</gene>
<dbReference type="EMBL" id="BOLY01000007">
    <property type="protein sequence ID" value="GIZ47098.1"/>
    <property type="molecule type" value="Genomic_DNA"/>
</dbReference>
<accession>A0A9P3CYQ3</accession>
<evidence type="ECO:0000313" key="2">
    <source>
        <dbReference type="Proteomes" id="UP000825890"/>
    </source>
</evidence>
<evidence type="ECO:0000313" key="1">
    <source>
        <dbReference type="EMBL" id="GIZ47098.1"/>
    </source>
</evidence>
<dbReference type="Proteomes" id="UP000825890">
    <property type="component" value="Unassembled WGS sequence"/>
</dbReference>
<dbReference type="RefSeq" id="XP_044661585.1">
    <property type="nucleotide sequence ID" value="XM_044805650.1"/>
</dbReference>
<proteinExistence type="predicted"/>
<protein>
    <submittedName>
        <fullName evidence="1">Uncharacterized protein</fullName>
    </submittedName>
</protein>
<comment type="caution">
    <text evidence="1">The sequence shown here is derived from an EMBL/GenBank/DDBJ whole genome shotgun (WGS) entry which is preliminary data.</text>
</comment>
<dbReference type="OrthoDB" id="10387086at2759"/>
<keyword evidence="2" id="KW-1185">Reference proteome</keyword>
<dbReference type="GeneID" id="68295774"/>
<reference evidence="1 2" key="1">
    <citation type="submission" date="2021-01" db="EMBL/GenBank/DDBJ databases">
        <title>Cercospora kikuchii MAFF 305040 whole genome shotgun sequence.</title>
        <authorList>
            <person name="Kashiwa T."/>
            <person name="Suzuki T."/>
        </authorList>
    </citation>
    <scope>NUCLEOTIDE SEQUENCE [LARGE SCALE GENOMIC DNA]</scope>
    <source>
        <strain evidence="1 2">MAFF 305040</strain>
    </source>
</reference>
<sequence length="91" mass="10847">MENTASRLSGQLWELPHKYPHPNEREDIMNEKFEDMWYQFLAPLRPAVDPKLVMHWAYGMNVAYRTWIARNTDYKEIPIHIANGYLQGLVE</sequence>
<dbReference type="AlphaFoldDB" id="A0A9P3CYQ3"/>
<name>A0A9P3CYQ3_9PEZI</name>
<organism evidence="1 2">
    <name type="scientific">Cercospora kikuchii</name>
    <dbReference type="NCBI Taxonomy" id="84275"/>
    <lineage>
        <taxon>Eukaryota</taxon>
        <taxon>Fungi</taxon>
        <taxon>Dikarya</taxon>
        <taxon>Ascomycota</taxon>
        <taxon>Pezizomycotina</taxon>
        <taxon>Dothideomycetes</taxon>
        <taxon>Dothideomycetidae</taxon>
        <taxon>Mycosphaerellales</taxon>
        <taxon>Mycosphaerellaceae</taxon>
        <taxon>Cercospora</taxon>
    </lineage>
</organism>